<protein>
    <recommendedName>
        <fullName evidence="4">SHSP domain-containing protein</fullName>
    </recommendedName>
</protein>
<evidence type="ECO:0008006" key="4">
    <source>
        <dbReference type="Google" id="ProtNLM"/>
    </source>
</evidence>
<keyword evidence="3" id="KW-1185">Reference proteome</keyword>
<evidence type="ECO:0000256" key="1">
    <source>
        <dbReference type="SAM" id="MobiDB-lite"/>
    </source>
</evidence>
<name>A0AAW1KXB9_SAPOF</name>
<feature type="compositionally biased region" description="Polar residues" evidence="1">
    <location>
        <begin position="1"/>
        <end position="14"/>
    </location>
</feature>
<accession>A0AAW1KXB9</accession>
<evidence type="ECO:0000313" key="2">
    <source>
        <dbReference type="EMBL" id="KAK9725518.1"/>
    </source>
</evidence>
<organism evidence="2 3">
    <name type="scientific">Saponaria officinalis</name>
    <name type="common">Common soapwort</name>
    <name type="synonym">Lychnis saponaria</name>
    <dbReference type="NCBI Taxonomy" id="3572"/>
    <lineage>
        <taxon>Eukaryota</taxon>
        <taxon>Viridiplantae</taxon>
        <taxon>Streptophyta</taxon>
        <taxon>Embryophyta</taxon>
        <taxon>Tracheophyta</taxon>
        <taxon>Spermatophyta</taxon>
        <taxon>Magnoliopsida</taxon>
        <taxon>eudicotyledons</taxon>
        <taxon>Gunneridae</taxon>
        <taxon>Pentapetalae</taxon>
        <taxon>Caryophyllales</taxon>
        <taxon>Caryophyllaceae</taxon>
        <taxon>Caryophylleae</taxon>
        <taxon>Saponaria</taxon>
    </lineage>
</organism>
<dbReference type="Proteomes" id="UP001443914">
    <property type="component" value="Unassembled WGS sequence"/>
</dbReference>
<sequence length="134" mass="15289">MPGKRNYSSYTQQEDNTRTRKPTYNSITKKLRRLPHVFGKVLELPFKSDEDVYVEDRHDCLKFVASNDSGVVEGGIHVVEMHPGITKVVVRNRGVCVDDLELDVWRFRLPVSVRPELVTVVYPPGLLVVTVPKN</sequence>
<evidence type="ECO:0000313" key="3">
    <source>
        <dbReference type="Proteomes" id="UP001443914"/>
    </source>
</evidence>
<comment type="caution">
    <text evidence="2">The sequence shown here is derived from an EMBL/GenBank/DDBJ whole genome shotgun (WGS) entry which is preliminary data.</text>
</comment>
<dbReference type="CDD" id="cd06464">
    <property type="entry name" value="ACD_sHsps-like"/>
    <property type="match status" value="1"/>
</dbReference>
<dbReference type="EMBL" id="JBDFQZ010000005">
    <property type="protein sequence ID" value="KAK9725518.1"/>
    <property type="molecule type" value="Genomic_DNA"/>
</dbReference>
<feature type="region of interest" description="Disordered" evidence="1">
    <location>
        <begin position="1"/>
        <end position="23"/>
    </location>
</feature>
<reference evidence="2" key="1">
    <citation type="submission" date="2024-03" db="EMBL/GenBank/DDBJ databases">
        <title>WGS assembly of Saponaria officinalis var. Norfolk2.</title>
        <authorList>
            <person name="Jenkins J."/>
            <person name="Shu S."/>
            <person name="Grimwood J."/>
            <person name="Barry K."/>
            <person name="Goodstein D."/>
            <person name="Schmutz J."/>
            <person name="Leebens-Mack J."/>
            <person name="Osbourn A."/>
        </authorList>
    </citation>
    <scope>NUCLEOTIDE SEQUENCE [LARGE SCALE GENOMIC DNA]</scope>
    <source>
        <strain evidence="2">JIC</strain>
    </source>
</reference>
<proteinExistence type="predicted"/>
<dbReference type="AlphaFoldDB" id="A0AAW1KXB9"/>
<gene>
    <name evidence="2" type="ORF">RND81_05G150100</name>
</gene>
<dbReference type="PANTHER" id="PTHR33879:SF3">
    <property type="entry name" value="17.6 KDA CLASS II HEAT SHOCK PROTEIN-RELATED"/>
    <property type="match status" value="1"/>
</dbReference>
<dbReference type="PANTHER" id="PTHR33879">
    <property type="entry name" value="17.6 KDA CLASS II HEAT SHOCK PROTEIN-RELATED"/>
    <property type="match status" value="1"/>
</dbReference>